<comment type="caution">
    <text evidence="2">The sequence shown here is derived from an EMBL/GenBank/DDBJ whole genome shotgun (WGS) entry which is preliminary data.</text>
</comment>
<name>A0A438C2P2_VITVI</name>
<sequence>METYYAKTWAHKFVREVARAIASKDPHPFVVRKDVGLEKWSETGESKRCTFISLHCKVVHDLPQGLVWPELQFFLLQNNNPPLNILNTFFEGMKKLKVLDLSDMHFTTLPSSLDSLANLRTLRLDGCELGNIALIGKLTKLEVLSLVASTIQRLPKEMMQLTNLRLLDLNDCEKLEVNAMLAYPS</sequence>
<dbReference type="Gene3D" id="3.80.10.10">
    <property type="entry name" value="Ribonuclease Inhibitor"/>
    <property type="match status" value="1"/>
</dbReference>
<dbReference type="InterPro" id="IPR032675">
    <property type="entry name" value="LRR_dom_sf"/>
</dbReference>
<evidence type="ECO:0000256" key="1">
    <source>
        <dbReference type="ARBA" id="ARBA00022821"/>
    </source>
</evidence>
<dbReference type="PANTHER" id="PTHR33463">
    <property type="entry name" value="NB-ARC DOMAIN-CONTAINING PROTEIN-RELATED"/>
    <property type="match status" value="1"/>
</dbReference>
<protein>
    <submittedName>
        <fullName evidence="2">Uncharacterized protein</fullName>
    </submittedName>
</protein>
<dbReference type="InterPro" id="IPR001611">
    <property type="entry name" value="Leu-rich_rpt"/>
</dbReference>
<dbReference type="EMBL" id="QGNW01002577">
    <property type="protein sequence ID" value="RVW17505.1"/>
    <property type="molecule type" value="Genomic_DNA"/>
</dbReference>
<accession>A0A438C2P2</accession>
<dbReference type="InterPro" id="IPR050905">
    <property type="entry name" value="Plant_NBS-LRR"/>
</dbReference>
<evidence type="ECO:0000313" key="3">
    <source>
        <dbReference type="Proteomes" id="UP000288805"/>
    </source>
</evidence>
<dbReference type="Pfam" id="PF13855">
    <property type="entry name" value="LRR_8"/>
    <property type="match status" value="1"/>
</dbReference>
<dbReference type="PANTHER" id="PTHR33463:SF198">
    <property type="entry name" value="RPP4C3"/>
    <property type="match status" value="1"/>
</dbReference>
<keyword evidence="1" id="KW-0611">Plant defense</keyword>
<organism evidence="2 3">
    <name type="scientific">Vitis vinifera</name>
    <name type="common">Grape</name>
    <dbReference type="NCBI Taxonomy" id="29760"/>
    <lineage>
        <taxon>Eukaryota</taxon>
        <taxon>Viridiplantae</taxon>
        <taxon>Streptophyta</taxon>
        <taxon>Embryophyta</taxon>
        <taxon>Tracheophyta</taxon>
        <taxon>Spermatophyta</taxon>
        <taxon>Magnoliopsida</taxon>
        <taxon>eudicotyledons</taxon>
        <taxon>Gunneridae</taxon>
        <taxon>Pentapetalae</taxon>
        <taxon>rosids</taxon>
        <taxon>Vitales</taxon>
        <taxon>Vitaceae</taxon>
        <taxon>Viteae</taxon>
        <taxon>Vitis</taxon>
    </lineage>
</organism>
<gene>
    <name evidence="2" type="ORF">CK203_085527</name>
</gene>
<proteinExistence type="predicted"/>
<dbReference type="Proteomes" id="UP000288805">
    <property type="component" value="Unassembled WGS sequence"/>
</dbReference>
<dbReference type="OrthoDB" id="1751378at2759"/>
<dbReference type="AlphaFoldDB" id="A0A438C2P2"/>
<reference evidence="2 3" key="1">
    <citation type="journal article" date="2018" name="PLoS Genet.">
        <title>Population sequencing reveals clonal diversity and ancestral inbreeding in the grapevine cultivar Chardonnay.</title>
        <authorList>
            <person name="Roach M.J."/>
            <person name="Johnson D.L."/>
            <person name="Bohlmann J."/>
            <person name="van Vuuren H.J."/>
            <person name="Jones S.J."/>
            <person name="Pretorius I.S."/>
            <person name="Schmidt S.A."/>
            <person name="Borneman A.R."/>
        </authorList>
    </citation>
    <scope>NUCLEOTIDE SEQUENCE [LARGE SCALE GENOMIC DNA]</scope>
    <source>
        <strain evidence="3">cv. Chardonnay</strain>
        <tissue evidence="2">Leaf</tissue>
    </source>
</reference>
<evidence type="ECO:0000313" key="2">
    <source>
        <dbReference type="EMBL" id="RVW17505.1"/>
    </source>
</evidence>
<dbReference type="SUPFAM" id="SSF52058">
    <property type="entry name" value="L domain-like"/>
    <property type="match status" value="1"/>
</dbReference>